<reference evidence="1 2" key="1">
    <citation type="submission" date="2019-12" db="EMBL/GenBank/DDBJ databases">
        <title>Novel species isolated from a subtropical stream in China.</title>
        <authorList>
            <person name="Lu H."/>
        </authorList>
    </citation>
    <scope>NUCLEOTIDE SEQUENCE [LARGE SCALE GENOMIC DNA]</scope>
    <source>
        <strain evidence="1 2">FT127W</strain>
    </source>
</reference>
<proteinExistence type="predicted"/>
<dbReference type="AlphaFoldDB" id="A0A7X4HEF4"/>
<gene>
    <name evidence="1" type="ORF">GTP77_20660</name>
</gene>
<dbReference type="RefSeq" id="WP_161074032.1">
    <property type="nucleotide sequence ID" value="NZ_WWCU01000026.1"/>
</dbReference>
<evidence type="ECO:0000313" key="1">
    <source>
        <dbReference type="EMBL" id="MYN09738.1"/>
    </source>
</evidence>
<sequence>MKQSTIDALIGSIYAAVTAASGFQQFIAEFSAAAGASGVLLIMRHVVSQELQGVWVVGMDPAYLQSYALRYAGEDVLALHMEHSPIGRFYASNLDVPERAHYHELPFYRDWVQPQGMAYAAGCVILREGQWLTQIFLQRSTAQPPFSRRTMVQLERLVPHLQRALQMRQRFAELRLGRDMLAGSLDVLAMPALLCDERGRMAHCNRSGRALLEAGGGLWLDGGLLRARSEPVARQLALALCGAVRA</sequence>
<comment type="caution">
    <text evidence="1">The sequence shown here is derived from an EMBL/GenBank/DDBJ whole genome shotgun (WGS) entry which is preliminary data.</text>
</comment>
<evidence type="ECO:0008006" key="3">
    <source>
        <dbReference type="Google" id="ProtNLM"/>
    </source>
</evidence>
<feature type="non-terminal residue" evidence="1">
    <location>
        <position position="246"/>
    </location>
</feature>
<name>A0A7X4HEF4_9BURK</name>
<organism evidence="1 2">
    <name type="scientific">Pseudoduganella aquatica</name>
    <dbReference type="NCBI Taxonomy" id="2660641"/>
    <lineage>
        <taxon>Bacteria</taxon>
        <taxon>Pseudomonadati</taxon>
        <taxon>Pseudomonadota</taxon>
        <taxon>Betaproteobacteria</taxon>
        <taxon>Burkholderiales</taxon>
        <taxon>Oxalobacteraceae</taxon>
        <taxon>Telluria group</taxon>
        <taxon>Pseudoduganella</taxon>
    </lineage>
</organism>
<keyword evidence="2" id="KW-1185">Reference proteome</keyword>
<dbReference type="Proteomes" id="UP000450676">
    <property type="component" value="Unassembled WGS sequence"/>
</dbReference>
<protein>
    <recommendedName>
        <fullName evidence="3">Helix-turn-helix transcriptional regulator</fullName>
    </recommendedName>
</protein>
<evidence type="ECO:0000313" key="2">
    <source>
        <dbReference type="Proteomes" id="UP000450676"/>
    </source>
</evidence>
<accession>A0A7X4HEF4</accession>
<dbReference type="EMBL" id="WWCU01000026">
    <property type="protein sequence ID" value="MYN09738.1"/>
    <property type="molecule type" value="Genomic_DNA"/>
</dbReference>